<gene>
    <name evidence="2" type="ORF">MtrunA17_Chr1g0203811</name>
</gene>
<organism evidence="2">
    <name type="scientific">Medicago truncatula</name>
    <name type="common">Barrel medic</name>
    <name type="synonym">Medicago tribuloides</name>
    <dbReference type="NCBI Taxonomy" id="3880"/>
    <lineage>
        <taxon>Eukaryota</taxon>
        <taxon>Viridiplantae</taxon>
        <taxon>Streptophyta</taxon>
        <taxon>Embryophyta</taxon>
        <taxon>Tracheophyta</taxon>
        <taxon>Spermatophyta</taxon>
        <taxon>Magnoliopsida</taxon>
        <taxon>eudicotyledons</taxon>
        <taxon>Gunneridae</taxon>
        <taxon>Pentapetalae</taxon>
        <taxon>rosids</taxon>
        <taxon>fabids</taxon>
        <taxon>Fabales</taxon>
        <taxon>Fabaceae</taxon>
        <taxon>Papilionoideae</taxon>
        <taxon>50 kb inversion clade</taxon>
        <taxon>NPAAA clade</taxon>
        <taxon>Hologalegina</taxon>
        <taxon>IRL clade</taxon>
        <taxon>Trifolieae</taxon>
        <taxon>Medicago</taxon>
    </lineage>
</organism>
<reference evidence="2" key="1">
    <citation type="journal article" date="2018" name="Nat. Plants">
        <title>Whole-genome landscape of Medicago truncatula symbiotic genes.</title>
        <authorList>
            <person name="Pecrix Y."/>
            <person name="Gamas P."/>
            <person name="Carrere S."/>
        </authorList>
    </citation>
    <scope>NUCLEOTIDE SEQUENCE</scope>
    <source>
        <tissue evidence="2">Leaves</tissue>
    </source>
</reference>
<dbReference type="Proteomes" id="UP000265566">
    <property type="component" value="Chromosome 1"/>
</dbReference>
<feature type="domain" description="RRM" evidence="1">
    <location>
        <begin position="4"/>
        <end position="34"/>
    </location>
</feature>
<accession>A0A396JX33</accession>
<dbReference type="GO" id="GO:0003723">
    <property type="term" value="F:RNA binding"/>
    <property type="evidence" value="ECO:0007669"/>
    <property type="project" value="InterPro"/>
</dbReference>
<dbReference type="InterPro" id="IPR035979">
    <property type="entry name" value="RBD_domain_sf"/>
</dbReference>
<dbReference type="InterPro" id="IPR000504">
    <property type="entry name" value="RRM_dom"/>
</dbReference>
<dbReference type="InterPro" id="IPR012677">
    <property type="entry name" value="Nucleotide-bd_a/b_plait_sf"/>
</dbReference>
<protein>
    <submittedName>
        <fullName evidence="2">Putative nucleotide-binding alpha-beta plait domain-containing protein</fullName>
    </submittedName>
</protein>
<comment type="caution">
    <text evidence="2">The sequence shown here is derived from an EMBL/GenBank/DDBJ whole genome shotgun (WGS) entry which is preliminary data.</text>
</comment>
<dbReference type="SUPFAM" id="SSF54928">
    <property type="entry name" value="RNA-binding domain, RBD"/>
    <property type="match status" value="1"/>
</dbReference>
<dbReference type="Pfam" id="PF00076">
    <property type="entry name" value="RRM_1"/>
    <property type="match status" value="1"/>
</dbReference>
<dbReference type="EMBL" id="PSQE01000001">
    <property type="protein sequence ID" value="RHN81874.1"/>
    <property type="molecule type" value="Genomic_DNA"/>
</dbReference>
<name>A0A396JX33_MEDTR</name>
<sequence>MKAIFCGNFEYDCRESELERLFRRYGKVDRVDMKAGLSLHIHLLPS</sequence>
<evidence type="ECO:0000259" key="1">
    <source>
        <dbReference type="Pfam" id="PF00076"/>
    </source>
</evidence>
<dbReference type="AlphaFoldDB" id="A0A396JX33"/>
<dbReference type="Gene3D" id="3.30.70.330">
    <property type="match status" value="1"/>
</dbReference>
<evidence type="ECO:0000313" key="2">
    <source>
        <dbReference type="EMBL" id="RHN81874.1"/>
    </source>
</evidence>
<proteinExistence type="predicted"/>
<dbReference type="Gramene" id="rna5970">
    <property type="protein sequence ID" value="RHN81874.1"/>
    <property type="gene ID" value="gene5970"/>
</dbReference>